<evidence type="ECO:0000313" key="3">
    <source>
        <dbReference type="Ensembl" id="ENSPMGP00000000237.1"/>
    </source>
</evidence>
<dbReference type="GO" id="GO:0003676">
    <property type="term" value="F:nucleic acid binding"/>
    <property type="evidence" value="ECO:0007669"/>
    <property type="project" value="InterPro"/>
</dbReference>
<reference evidence="3" key="2">
    <citation type="submission" date="2025-09" db="UniProtKB">
        <authorList>
            <consortium name="Ensembl"/>
        </authorList>
    </citation>
    <scope>IDENTIFICATION</scope>
</reference>
<protein>
    <recommendedName>
        <fullName evidence="2">Tc1-like transposase DDE domain-containing protein</fullName>
    </recommendedName>
</protein>
<dbReference type="InterPro" id="IPR038717">
    <property type="entry name" value="Tc1-like_DDE_dom"/>
</dbReference>
<accession>A0A3B3Z6L2</accession>
<evidence type="ECO:0000313" key="4">
    <source>
        <dbReference type="Proteomes" id="UP000261520"/>
    </source>
</evidence>
<dbReference type="AlphaFoldDB" id="A0A3B3Z6L2"/>
<feature type="signal peptide" evidence="1">
    <location>
        <begin position="1"/>
        <end position="18"/>
    </location>
</feature>
<dbReference type="Pfam" id="PF13358">
    <property type="entry name" value="DDE_3"/>
    <property type="match status" value="1"/>
</dbReference>
<feature type="chain" id="PRO_5017241689" description="Tc1-like transposase DDE domain-containing protein" evidence="1">
    <location>
        <begin position="19"/>
        <end position="112"/>
    </location>
</feature>
<feature type="domain" description="Tc1-like transposase DDE" evidence="2">
    <location>
        <begin position="31"/>
        <end position="72"/>
    </location>
</feature>
<keyword evidence="4" id="KW-1185">Reference proteome</keyword>
<dbReference type="Proteomes" id="UP000261520">
    <property type="component" value="Unplaced"/>
</dbReference>
<dbReference type="InterPro" id="IPR036397">
    <property type="entry name" value="RNaseH_sf"/>
</dbReference>
<keyword evidence="1" id="KW-0732">Signal</keyword>
<evidence type="ECO:0000259" key="2">
    <source>
        <dbReference type="Pfam" id="PF13358"/>
    </source>
</evidence>
<name>A0A3B3Z6L2_9GOBI</name>
<organism evidence="3 4">
    <name type="scientific">Periophthalmus magnuspinnatus</name>
    <dbReference type="NCBI Taxonomy" id="409849"/>
    <lineage>
        <taxon>Eukaryota</taxon>
        <taxon>Metazoa</taxon>
        <taxon>Chordata</taxon>
        <taxon>Craniata</taxon>
        <taxon>Vertebrata</taxon>
        <taxon>Euteleostomi</taxon>
        <taxon>Actinopterygii</taxon>
        <taxon>Neopterygii</taxon>
        <taxon>Teleostei</taxon>
        <taxon>Neoteleostei</taxon>
        <taxon>Acanthomorphata</taxon>
        <taxon>Gobiaria</taxon>
        <taxon>Gobiiformes</taxon>
        <taxon>Gobioidei</taxon>
        <taxon>Gobiidae</taxon>
        <taxon>Oxudercinae</taxon>
        <taxon>Periophthalmus</taxon>
    </lineage>
</organism>
<evidence type="ECO:0000256" key="1">
    <source>
        <dbReference type="SAM" id="SignalP"/>
    </source>
</evidence>
<sequence length="112" mass="12937">MELCFVLFTLYLRNPLLSVCLHLQTLPVFLNNITLLNHPACSPDLNPIENIWGWMAREVYKNGHQFQTVDALHEAIFTTWSNIPTNLLETLASNMPKQIFQVINKNRAATHY</sequence>
<reference evidence="3" key="1">
    <citation type="submission" date="2025-08" db="UniProtKB">
        <authorList>
            <consortium name="Ensembl"/>
        </authorList>
    </citation>
    <scope>IDENTIFICATION</scope>
</reference>
<dbReference type="STRING" id="409849.ENSPMGP00000000237"/>
<dbReference type="Gene3D" id="3.30.420.10">
    <property type="entry name" value="Ribonuclease H-like superfamily/Ribonuclease H"/>
    <property type="match status" value="1"/>
</dbReference>
<proteinExistence type="predicted"/>
<dbReference type="Ensembl" id="ENSPMGT00000000251.1">
    <property type="protein sequence ID" value="ENSPMGP00000000237.1"/>
    <property type="gene ID" value="ENSPMGG00000000253.1"/>
</dbReference>